<dbReference type="Proteomes" id="UP001163823">
    <property type="component" value="Chromosome 8"/>
</dbReference>
<evidence type="ECO:0000256" key="1">
    <source>
        <dbReference type="SAM" id="Phobius"/>
    </source>
</evidence>
<dbReference type="EMBL" id="JARAOO010000008">
    <property type="protein sequence ID" value="KAJ7959427.1"/>
    <property type="molecule type" value="Genomic_DNA"/>
</dbReference>
<keyword evidence="1" id="KW-0812">Transmembrane</keyword>
<protein>
    <submittedName>
        <fullName evidence="2">One cut domain family member 2 like</fullName>
    </submittedName>
</protein>
<organism evidence="2 3">
    <name type="scientific">Quillaja saponaria</name>
    <name type="common">Soap bark tree</name>
    <dbReference type="NCBI Taxonomy" id="32244"/>
    <lineage>
        <taxon>Eukaryota</taxon>
        <taxon>Viridiplantae</taxon>
        <taxon>Streptophyta</taxon>
        <taxon>Embryophyta</taxon>
        <taxon>Tracheophyta</taxon>
        <taxon>Spermatophyta</taxon>
        <taxon>Magnoliopsida</taxon>
        <taxon>eudicotyledons</taxon>
        <taxon>Gunneridae</taxon>
        <taxon>Pentapetalae</taxon>
        <taxon>rosids</taxon>
        <taxon>fabids</taxon>
        <taxon>Fabales</taxon>
        <taxon>Quillajaceae</taxon>
        <taxon>Quillaja</taxon>
    </lineage>
</organism>
<keyword evidence="1" id="KW-1133">Transmembrane helix</keyword>
<accession>A0AAD7PLF6</accession>
<gene>
    <name evidence="2" type="ORF">O6P43_020005</name>
</gene>
<dbReference type="KEGG" id="qsa:O6P43_020005"/>
<evidence type="ECO:0000313" key="3">
    <source>
        <dbReference type="Proteomes" id="UP001163823"/>
    </source>
</evidence>
<proteinExistence type="predicted"/>
<keyword evidence="1" id="KW-0472">Membrane</keyword>
<name>A0AAD7PLF6_QUISA</name>
<keyword evidence="3" id="KW-1185">Reference proteome</keyword>
<dbReference type="AlphaFoldDB" id="A0AAD7PLF6"/>
<evidence type="ECO:0000313" key="2">
    <source>
        <dbReference type="EMBL" id="KAJ7959427.1"/>
    </source>
</evidence>
<comment type="caution">
    <text evidence="2">The sequence shown here is derived from an EMBL/GenBank/DDBJ whole genome shotgun (WGS) entry which is preliminary data.</text>
</comment>
<feature type="transmembrane region" description="Helical" evidence="1">
    <location>
        <begin position="6"/>
        <end position="23"/>
    </location>
</feature>
<reference evidence="2" key="1">
    <citation type="journal article" date="2023" name="Science">
        <title>Elucidation of the pathway for biosynthesis of saponin adjuvants from the soapbark tree.</title>
        <authorList>
            <person name="Reed J."/>
            <person name="Orme A."/>
            <person name="El-Demerdash A."/>
            <person name="Owen C."/>
            <person name="Martin L.B.B."/>
            <person name="Misra R.C."/>
            <person name="Kikuchi S."/>
            <person name="Rejzek M."/>
            <person name="Martin A.C."/>
            <person name="Harkess A."/>
            <person name="Leebens-Mack J."/>
            <person name="Louveau T."/>
            <person name="Stephenson M.J."/>
            <person name="Osbourn A."/>
        </authorList>
    </citation>
    <scope>NUCLEOTIDE SEQUENCE</scope>
    <source>
        <strain evidence="2">S10</strain>
    </source>
</reference>
<sequence>MAVGTIYAAVPAVAAAVGFYFFDRNYSKSKEPRGGIWSYNERIVPKVKEEMKTRQNPKLAPQFDGLHCYETLVGH</sequence>